<dbReference type="GO" id="GO:0005886">
    <property type="term" value="C:plasma membrane"/>
    <property type="evidence" value="ECO:0007669"/>
    <property type="project" value="UniProtKB-SubCell"/>
</dbReference>
<dbReference type="PANTHER" id="PTHR35007">
    <property type="entry name" value="INTEGRAL MEMBRANE PROTEIN-RELATED"/>
    <property type="match status" value="1"/>
</dbReference>
<accession>A0A6G7YJF7</accession>
<dbReference type="InterPro" id="IPR042094">
    <property type="entry name" value="T2SS_GspF_sf"/>
</dbReference>
<keyword evidence="9" id="KW-1185">Reference proteome</keyword>
<feature type="transmembrane region" description="Helical" evidence="6">
    <location>
        <begin position="391"/>
        <end position="410"/>
    </location>
</feature>
<evidence type="ECO:0000256" key="5">
    <source>
        <dbReference type="ARBA" id="ARBA00023136"/>
    </source>
</evidence>
<dbReference type="EMBL" id="CP049866">
    <property type="protein sequence ID" value="QIK76883.1"/>
    <property type="molecule type" value="Genomic_DNA"/>
</dbReference>
<dbReference type="RefSeq" id="WP_166320568.1">
    <property type="nucleotide sequence ID" value="NZ_CP049866.1"/>
</dbReference>
<dbReference type="SMART" id="SM00327">
    <property type="entry name" value="VWA"/>
    <property type="match status" value="1"/>
</dbReference>
<evidence type="ECO:0000256" key="2">
    <source>
        <dbReference type="ARBA" id="ARBA00022475"/>
    </source>
</evidence>
<evidence type="ECO:0000256" key="3">
    <source>
        <dbReference type="ARBA" id="ARBA00022692"/>
    </source>
</evidence>
<evidence type="ECO:0000256" key="4">
    <source>
        <dbReference type="ARBA" id="ARBA00022989"/>
    </source>
</evidence>
<dbReference type="InterPro" id="IPR002035">
    <property type="entry name" value="VWF_A"/>
</dbReference>
<feature type="transmembrane region" description="Helical" evidence="6">
    <location>
        <begin position="364"/>
        <end position="385"/>
    </location>
</feature>
<organism evidence="8 9">
    <name type="scientific">Nocardioides piscis</name>
    <dbReference type="NCBI Taxonomy" id="2714938"/>
    <lineage>
        <taxon>Bacteria</taxon>
        <taxon>Bacillati</taxon>
        <taxon>Actinomycetota</taxon>
        <taxon>Actinomycetes</taxon>
        <taxon>Propionibacteriales</taxon>
        <taxon>Nocardioidaceae</taxon>
        <taxon>Nocardioides</taxon>
    </lineage>
</organism>
<keyword evidence="2" id="KW-1003">Cell membrane</keyword>
<evidence type="ECO:0000256" key="1">
    <source>
        <dbReference type="ARBA" id="ARBA00004651"/>
    </source>
</evidence>
<dbReference type="AlphaFoldDB" id="A0A6G7YJF7"/>
<proteinExistence type="predicted"/>
<reference evidence="8 9" key="1">
    <citation type="submission" date="2020-03" db="EMBL/GenBank/DDBJ databases">
        <title>Nocardioides sp. nov., isolated from fish.</title>
        <authorList>
            <person name="Hyun D.-W."/>
            <person name="Bae J.-W."/>
        </authorList>
    </citation>
    <scope>NUCLEOTIDE SEQUENCE [LARGE SCALE GENOMIC DNA]</scope>
    <source>
        <strain evidence="8 9">HDW12A</strain>
    </source>
</reference>
<feature type="domain" description="VWFA" evidence="7">
    <location>
        <begin position="51"/>
        <end position="224"/>
    </location>
</feature>
<feature type="transmembrane region" description="Helical" evidence="6">
    <location>
        <begin position="568"/>
        <end position="589"/>
    </location>
</feature>
<keyword evidence="5 6" id="KW-0472">Membrane</keyword>
<sequence>MESDNGKISMVVSVDGVPGAAVDPSQVSVQIDGADVEAAVSTVAAGKVSRSTILVVDASNSMRGAKFDAAAQAVTAFVNAAPADVEIGMVPFAGEVGTSIPPTTDRAALLTAFGSLSLNKGTNVYDAVAEAVALVGTDGSRSLLLLSDGADTGSLATLDEVATAAAESEVVVDVVSLATAEKATALATLAKDTNGAVIPADPEALGQVFADQADALARQLLVRLDLPEGVSGDADIAVSVTADGATYADTAFVNVGEGTQVAQGPKVEVVQPPLVDGTIMLAGAGALFLGAATLLWFMLTGATGRQASASKRLEGYFAGGEGDSGGHKVSDSAAFKDGAVALSGKVVGQDLEAKISRRLEGAGSALAAAEWVLLHAAIAIGTAAICFLLLGPGIAVLGLILGIVLPWVYLKWRHKRRLAAFNSQLAETLGLMAGGLQAGLSLPQAVDTVVREGIEPMAGELRRALVEQRLGIDITDALEGIGSRMESDDFGWVVMAIRIQREVGGNLAEILHTVADTLREREYLRRQVKALSAEGRLSGYLLTALPVFITVFLYFANRAYIEVLWSTFVGWIILGVAASMLGMGGWAMAKLAKVEV</sequence>
<dbReference type="Gene3D" id="3.40.50.410">
    <property type="entry name" value="von Willebrand factor, type A domain"/>
    <property type="match status" value="1"/>
</dbReference>
<comment type="subcellular location">
    <subcellularLocation>
        <location evidence="1">Cell membrane</location>
        <topology evidence="1">Multi-pass membrane protein</topology>
    </subcellularLocation>
</comment>
<dbReference type="Pfam" id="PF13519">
    <property type="entry name" value="VWA_2"/>
    <property type="match status" value="1"/>
</dbReference>
<keyword evidence="3 6" id="KW-0812">Transmembrane</keyword>
<dbReference type="InterPro" id="IPR018076">
    <property type="entry name" value="T2SS_GspF_dom"/>
</dbReference>
<evidence type="ECO:0000313" key="8">
    <source>
        <dbReference type="EMBL" id="QIK76883.1"/>
    </source>
</evidence>
<dbReference type="Gene3D" id="1.20.81.30">
    <property type="entry name" value="Type II secretion system (T2SS), domain F"/>
    <property type="match status" value="1"/>
</dbReference>
<dbReference type="PANTHER" id="PTHR35007:SF1">
    <property type="entry name" value="PILUS ASSEMBLY PROTEIN"/>
    <property type="match status" value="1"/>
</dbReference>
<dbReference type="CDD" id="cd00198">
    <property type="entry name" value="vWFA"/>
    <property type="match status" value="1"/>
</dbReference>
<dbReference type="KEGG" id="npi:G7071_17030"/>
<dbReference type="Proteomes" id="UP000502035">
    <property type="component" value="Chromosome"/>
</dbReference>
<dbReference type="PROSITE" id="PS50234">
    <property type="entry name" value="VWFA"/>
    <property type="match status" value="1"/>
</dbReference>
<evidence type="ECO:0000313" key="9">
    <source>
        <dbReference type="Proteomes" id="UP000502035"/>
    </source>
</evidence>
<name>A0A6G7YJF7_9ACTN</name>
<evidence type="ECO:0000256" key="6">
    <source>
        <dbReference type="SAM" id="Phobius"/>
    </source>
</evidence>
<dbReference type="SUPFAM" id="SSF53300">
    <property type="entry name" value="vWA-like"/>
    <property type="match status" value="1"/>
</dbReference>
<dbReference type="InterPro" id="IPR036465">
    <property type="entry name" value="vWFA_dom_sf"/>
</dbReference>
<keyword evidence="4 6" id="KW-1133">Transmembrane helix</keyword>
<gene>
    <name evidence="8" type="ORF">G7071_17030</name>
</gene>
<feature type="transmembrane region" description="Helical" evidence="6">
    <location>
        <begin position="279"/>
        <end position="302"/>
    </location>
</feature>
<protein>
    <submittedName>
        <fullName evidence="8">VWA domain-containing protein</fullName>
    </submittedName>
</protein>
<dbReference type="Pfam" id="PF00482">
    <property type="entry name" value="T2SSF"/>
    <property type="match status" value="1"/>
</dbReference>
<evidence type="ECO:0000259" key="7">
    <source>
        <dbReference type="PROSITE" id="PS50234"/>
    </source>
</evidence>
<feature type="transmembrane region" description="Helical" evidence="6">
    <location>
        <begin position="537"/>
        <end position="556"/>
    </location>
</feature>